<dbReference type="Proteomes" id="UP000700596">
    <property type="component" value="Unassembled WGS sequence"/>
</dbReference>
<protein>
    <submittedName>
        <fullName evidence="1">Uncharacterized protein</fullName>
    </submittedName>
</protein>
<gene>
    <name evidence="1" type="ORF">B0J11DRAFT_158054</name>
</gene>
<name>A0A9P9EDX8_9PLEO</name>
<comment type="caution">
    <text evidence="1">The sequence shown here is derived from an EMBL/GenBank/DDBJ whole genome shotgun (WGS) entry which is preliminary data.</text>
</comment>
<evidence type="ECO:0000313" key="2">
    <source>
        <dbReference type="Proteomes" id="UP000700596"/>
    </source>
</evidence>
<evidence type="ECO:0000313" key="1">
    <source>
        <dbReference type="EMBL" id="KAH7135374.1"/>
    </source>
</evidence>
<dbReference type="AlphaFoldDB" id="A0A9P9EDX8"/>
<dbReference type="OrthoDB" id="504210at2759"/>
<sequence length="263" mass="29793">MSATITRPLPSAVTYHIATSPQPSRTPSSVPLKSTIHLPQSSTWSSGLHFHATHTEYLRLVQGAVFVRLGPTVQILSVKKGEEAVVVTVPRYARHEWGRAEEWIRKNWTGSVGPGMKVEELDEEVIVEEWTDPIDIDKALFFWNLNGVIAPTPGTQSRPESALFRVARWLLGSWWIDFQLLVIFWELDNYPVLFELVPLLGREGGGVLEWFEYAVEYLVTYGVLFVASLVGRLVGVEAVREERTPEALWKVWRERKEGGKKTA</sequence>
<organism evidence="1 2">
    <name type="scientific">Dendryphion nanum</name>
    <dbReference type="NCBI Taxonomy" id="256645"/>
    <lineage>
        <taxon>Eukaryota</taxon>
        <taxon>Fungi</taxon>
        <taxon>Dikarya</taxon>
        <taxon>Ascomycota</taxon>
        <taxon>Pezizomycotina</taxon>
        <taxon>Dothideomycetes</taxon>
        <taxon>Pleosporomycetidae</taxon>
        <taxon>Pleosporales</taxon>
        <taxon>Torulaceae</taxon>
        <taxon>Dendryphion</taxon>
    </lineage>
</organism>
<dbReference type="EMBL" id="JAGMWT010000002">
    <property type="protein sequence ID" value="KAH7135374.1"/>
    <property type="molecule type" value="Genomic_DNA"/>
</dbReference>
<proteinExistence type="predicted"/>
<accession>A0A9P9EDX8</accession>
<keyword evidence="2" id="KW-1185">Reference proteome</keyword>
<reference evidence="1" key="1">
    <citation type="journal article" date="2021" name="Nat. Commun.">
        <title>Genetic determinants of endophytism in the Arabidopsis root mycobiome.</title>
        <authorList>
            <person name="Mesny F."/>
            <person name="Miyauchi S."/>
            <person name="Thiergart T."/>
            <person name="Pickel B."/>
            <person name="Atanasova L."/>
            <person name="Karlsson M."/>
            <person name="Huettel B."/>
            <person name="Barry K.W."/>
            <person name="Haridas S."/>
            <person name="Chen C."/>
            <person name="Bauer D."/>
            <person name="Andreopoulos W."/>
            <person name="Pangilinan J."/>
            <person name="LaButti K."/>
            <person name="Riley R."/>
            <person name="Lipzen A."/>
            <person name="Clum A."/>
            <person name="Drula E."/>
            <person name="Henrissat B."/>
            <person name="Kohler A."/>
            <person name="Grigoriev I.V."/>
            <person name="Martin F.M."/>
            <person name="Hacquard S."/>
        </authorList>
    </citation>
    <scope>NUCLEOTIDE SEQUENCE</scope>
    <source>
        <strain evidence="1">MPI-CAGE-CH-0243</strain>
    </source>
</reference>